<dbReference type="EMBL" id="CP003005">
    <property type="protein sequence ID" value="AEO59049.1"/>
    <property type="molecule type" value="Genomic_DNA"/>
</dbReference>
<dbReference type="GO" id="GO:0061630">
    <property type="term" value="F:ubiquitin protein ligase activity"/>
    <property type="evidence" value="ECO:0007669"/>
    <property type="project" value="UniProtKB-EC"/>
</dbReference>
<evidence type="ECO:0000256" key="6">
    <source>
        <dbReference type="PROSITE-ProRule" id="PRU00104"/>
    </source>
</evidence>
<dbReference type="Proteomes" id="UP000007322">
    <property type="component" value="Chromosome 4"/>
</dbReference>
<dbReference type="InterPro" id="IPR000569">
    <property type="entry name" value="HECT_dom"/>
</dbReference>
<dbReference type="Gene3D" id="3.30.2160.10">
    <property type="entry name" value="Hect, E3 ligase catalytic domain"/>
    <property type="match status" value="1"/>
</dbReference>
<dbReference type="VEuPathDB" id="FungiDB:MYCTH_2306968"/>
<dbReference type="Gene3D" id="3.90.1750.10">
    <property type="entry name" value="Hect, E3 ligase catalytic domains"/>
    <property type="match status" value="1"/>
</dbReference>
<dbReference type="OMA" id="HWLMTNR"/>
<keyword evidence="5 6" id="KW-0833">Ubl conjugation pathway</keyword>
<dbReference type="AlphaFoldDB" id="G2QF20"/>
<dbReference type="FunFam" id="3.30.2160.10:FF:000002">
    <property type="entry name" value="Putative Ubiquitin-protein ligase E3C"/>
    <property type="match status" value="1"/>
</dbReference>
<evidence type="ECO:0000256" key="4">
    <source>
        <dbReference type="ARBA" id="ARBA00022679"/>
    </source>
</evidence>
<dbReference type="SMART" id="SM00119">
    <property type="entry name" value="HECTc"/>
    <property type="match status" value="1"/>
</dbReference>
<evidence type="ECO:0000256" key="5">
    <source>
        <dbReference type="ARBA" id="ARBA00022786"/>
    </source>
</evidence>
<dbReference type="InterPro" id="IPR035983">
    <property type="entry name" value="Hect_E3_ubiquitin_ligase"/>
</dbReference>
<keyword evidence="4" id="KW-0808">Transferase</keyword>
<feature type="compositionally biased region" description="Acidic residues" evidence="7">
    <location>
        <begin position="652"/>
        <end position="665"/>
    </location>
</feature>
<feature type="region of interest" description="Disordered" evidence="7">
    <location>
        <begin position="647"/>
        <end position="674"/>
    </location>
</feature>
<feature type="compositionally biased region" description="Low complexity" evidence="7">
    <location>
        <begin position="558"/>
        <end position="569"/>
    </location>
</feature>
<dbReference type="PROSITE" id="PS50096">
    <property type="entry name" value="IQ"/>
    <property type="match status" value="1"/>
</dbReference>
<protein>
    <recommendedName>
        <fullName evidence="3">HECT-type E3 ubiquitin transferase</fullName>
        <ecNumber evidence="3">2.3.2.26</ecNumber>
    </recommendedName>
</protein>
<evidence type="ECO:0000256" key="2">
    <source>
        <dbReference type="ARBA" id="ARBA00004906"/>
    </source>
</evidence>
<dbReference type="FunFam" id="3.30.2410.10:FF:000017">
    <property type="entry name" value="E3 ubiquitin-protein ligase UPL7"/>
    <property type="match status" value="1"/>
</dbReference>
<dbReference type="Gene3D" id="3.30.2410.10">
    <property type="entry name" value="Hect, E3 ligase catalytic domain"/>
    <property type="match status" value="1"/>
</dbReference>
<evidence type="ECO:0000313" key="10">
    <source>
        <dbReference type="Proteomes" id="UP000007322"/>
    </source>
</evidence>
<comment type="pathway">
    <text evidence="2">Protein modification; protein ubiquitination.</text>
</comment>
<feature type="region of interest" description="Disordered" evidence="7">
    <location>
        <begin position="1"/>
        <end position="21"/>
    </location>
</feature>
<evidence type="ECO:0000313" key="9">
    <source>
        <dbReference type="EMBL" id="AEO59049.1"/>
    </source>
</evidence>
<keyword evidence="10" id="KW-1185">Reference proteome</keyword>
<evidence type="ECO:0000259" key="8">
    <source>
        <dbReference type="PROSITE" id="PS50237"/>
    </source>
</evidence>
<dbReference type="InterPro" id="IPR044611">
    <property type="entry name" value="E3A/B/C-like"/>
</dbReference>
<evidence type="ECO:0000256" key="7">
    <source>
        <dbReference type="SAM" id="MobiDB-lite"/>
    </source>
</evidence>
<dbReference type="RefSeq" id="XP_003664294.1">
    <property type="nucleotide sequence ID" value="XM_003664246.1"/>
</dbReference>
<reference evidence="9 10" key="1">
    <citation type="journal article" date="2011" name="Nat. Biotechnol.">
        <title>Comparative genomic analysis of the thermophilic biomass-degrading fungi Myceliophthora thermophila and Thielavia terrestris.</title>
        <authorList>
            <person name="Berka R.M."/>
            <person name="Grigoriev I.V."/>
            <person name="Otillar R."/>
            <person name="Salamov A."/>
            <person name="Grimwood J."/>
            <person name="Reid I."/>
            <person name="Ishmael N."/>
            <person name="John T."/>
            <person name="Darmond C."/>
            <person name="Moisan M.-C."/>
            <person name="Henrissat B."/>
            <person name="Coutinho P.M."/>
            <person name="Lombard V."/>
            <person name="Natvig D.O."/>
            <person name="Lindquist E."/>
            <person name="Schmutz J."/>
            <person name="Lucas S."/>
            <person name="Harris P."/>
            <person name="Powlowski J."/>
            <person name="Bellemare A."/>
            <person name="Taylor D."/>
            <person name="Butler G."/>
            <person name="de Vries R.P."/>
            <person name="Allijn I.E."/>
            <person name="van den Brink J."/>
            <person name="Ushinsky S."/>
            <person name="Storms R."/>
            <person name="Powell A.J."/>
            <person name="Paulsen I.T."/>
            <person name="Elbourne L.D.H."/>
            <person name="Baker S.E."/>
            <person name="Magnuson J."/>
            <person name="LaBoissiere S."/>
            <person name="Clutterbuck A.J."/>
            <person name="Martinez D."/>
            <person name="Wogulis M."/>
            <person name="de Leon A.L."/>
            <person name="Rey M.W."/>
            <person name="Tsang A."/>
        </authorList>
    </citation>
    <scope>NUCLEOTIDE SEQUENCE [LARGE SCALE GENOMIC DNA]</scope>
    <source>
        <strain evidence="10">ATCC 42464 / BCRC 31852 / DSM 1799</strain>
    </source>
</reference>
<dbReference type="HOGENOM" id="CLU_002173_2_4_1"/>
<feature type="active site" description="Glycyl thioester intermediate" evidence="6">
    <location>
        <position position="1132"/>
    </location>
</feature>
<dbReference type="CDD" id="cd23766">
    <property type="entry name" value="IQCG"/>
    <property type="match status" value="1"/>
</dbReference>
<dbReference type="Pfam" id="PF00632">
    <property type="entry name" value="HECT"/>
    <property type="match status" value="1"/>
</dbReference>
<dbReference type="GO" id="GO:0000209">
    <property type="term" value="P:protein polyubiquitination"/>
    <property type="evidence" value="ECO:0007669"/>
    <property type="project" value="InterPro"/>
</dbReference>
<dbReference type="InParanoid" id="G2QF20"/>
<evidence type="ECO:0000256" key="3">
    <source>
        <dbReference type="ARBA" id="ARBA00012485"/>
    </source>
</evidence>
<dbReference type="PROSITE" id="PS50237">
    <property type="entry name" value="HECT"/>
    <property type="match status" value="1"/>
</dbReference>
<evidence type="ECO:0000256" key="1">
    <source>
        <dbReference type="ARBA" id="ARBA00000885"/>
    </source>
</evidence>
<dbReference type="GO" id="GO:0006511">
    <property type="term" value="P:ubiquitin-dependent protein catabolic process"/>
    <property type="evidence" value="ECO:0007669"/>
    <property type="project" value="TreeGrafter"/>
</dbReference>
<proteinExistence type="predicted"/>
<feature type="domain" description="HECT" evidence="8">
    <location>
        <begin position="791"/>
        <end position="1164"/>
    </location>
</feature>
<accession>G2QF20</accession>
<dbReference type="CDD" id="cd00078">
    <property type="entry name" value="HECTc"/>
    <property type="match status" value="1"/>
</dbReference>
<comment type="catalytic activity">
    <reaction evidence="1">
        <text>S-ubiquitinyl-[E2 ubiquitin-conjugating enzyme]-L-cysteine + [acceptor protein]-L-lysine = [E2 ubiquitin-conjugating enzyme]-L-cysteine + N(6)-ubiquitinyl-[acceptor protein]-L-lysine.</text>
        <dbReference type="EC" id="2.3.2.26"/>
    </reaction>
</comment>
<gene>
    <name evidence="9" type="ORF">MYCTH_2306968</name>
</gene>
<organism evidence="9 10">
    <name type="scientific">Thermothelomyces thermophilus (strain ATCC 42464 / BCRC 31852 / DSM 1799)</name>
    <name type="common">Sporotrichum thermophile</name>
    <dbReference type="NCBI Taxonomy" id="573729"/>
    <lineage>
        <taxon>Eukaryota</taxon>
        <taxon>Fungi</taxon>
        <taxon>Dikarya</taxon>
        <taxon>Ascomycota</taxon>
        <taxon>Pezizomycotina</taxon>
        <taxon>Sordariomycetes</taxon>
        <taxon>Sordariomycetidae</taxon>
        <taxon>Sordariales</taxon>
        <taxon>Chaetomiaceae</taxon>
        <taxon>Thermothelomyces</taxon>
    </lineage>
</organism>
<dbReference type="KEGG" id="mtm:MYCTH_2306968"/>
<dbReference type="STRING" id="573729.G2QF20"/>
<feature type="region of interest" description="Disordered" evidence="7">
    <location>
        <begin position="558"/>
        <end position="579"/>
    </location>
</feature>
<dbReference type="PANTHER" id="PTHR45700">
    <property type="entry name" value="UBIQUITIN-PROTEIN LIGASE E3C"/>
    <property type="match status" value="1"/>
</dbReference>
<dbReference type="OrthoDB" id="8068875at2759"/>
<sequence>MFPTFTGSSRKTRNVNLSGQKTINPFTSTSWTPSAAAAGASKTVAQAQAERLQRQQERERLRAAQRIQRTWRGYRSRRNLRASRRQAVDLLYSAGGQADVERRAAEATPLVLSLYQASNPEDQQRLCLLARDLLQTRFSSFVSGAIEPPRLGKLAQIVLSALDRLDPSTSSSQVQVLLESIVEVTKLRPQLLQPALGRLYGVLGRYCRSLGPDSQLLDLVRSAVGTPLSRKHVPESFTRAAYHEFAVSFLTQPDLFLFESNVGSFAADIDVDLLSDTLQAATGMGTKTVGSQGGLMWLLSHFIVLQKTRKHLVLHSRSLRVLYTLLSALSSQIRAAFAASEVKPAAVEAGDLEAIPEPILPPYVSDKLASLTDREEIMGLFEKFTSDHGGTSESELEDAGFLAGYILTLVYCFPTLGDDIRMRLYLADIPTHQGPLPAVRFFWNAVSKTSIFGRIASDPDAALAILSQKPASHADTPWDREWRTILLFLELYIFVLRLTDDDDFFGILGASNPAEGRSTRLRSSGLNLQEVKRLTTFLKHLGFTLYYHAADLLSSTSSAPNNANGSSAPPSRPKSGADNKRAANALSFTLTAGVDFEAFRNLVSTAMKMLYERDSRRQFLPHEHWLMTSKFDMEGFLSAVVLEEQRQREQAEAEDEDEEGNDLDEQPVTMSSGGLRLSRQAQMERIGLARKRAARDVLKAAAGPKLEILRNMPFVIPFDMRVQIFRQFVYLDKHRRRGGNIDPDRWRLWVLNQHGGPFDPTSTGSNIIGRHQAQIQRGRIFQDALESFWDLQEGLKEPIQITFVDEFGMPEAGIDGGGVTKEFLTSVTTEAFAPSERLFVANSNNSYYPNPCDMDQTKNMLREAQVSEGSEEWAEAITYRLRQYEFLGRVIGKCMYEGILIDIVFAGFFLLKWATSAGAGDTYRANINDLRELDEELYQGMLRLKNYPGDVRDLDLDFTITDQVSLPDEPLRTATRNLIPNGESVPVTNENRPLYISYVARHRLVVQPYAQTRAFLRGLGMIIDPGWLSMFNQNELQRLVGGDSSEIDVEDLRRHTVYSGVYAIGDDGEEHPTVKMFWEVMHGLEDRERRDVLKYVTSTPRAPLLGFGQLSPPFSIRDGGTDQERLPSASTCVNLLKLPQYRSAAVLKKKLLYAVTSGAGFDLS</sequence>
<dbReference type="GeneID" id="11514081"/>
<dbReference type="SUPFAM" id="SSF56204">
    <property type="entry name" value="Hect, E3 ligase catalytic domain"/>
    <property type="match status" value="1"/>
</dbReference>
<name>G2QF20_THET4</name>
<dbReference type="eggNOG" id="KOG0942">
    <property type="taxonomic scope" value="Eukaryota"/>
</dbReference>
<dbReference type="EC" id="2.3.2.26" evidence="3"/>
<dbReference type="PANTHER" id="PTHR45700:SF2">
    <property type="entry name" value="UBIQUITIN-PROTEIN LIGASE E3C"/>
    <property type="match status" value="1"/>
</dbReference>